<dbReference type="Gene3D" id="3.40.50.1820">
    <property type="entry name" value="alpha/beta hydrolase"/>
    <property type="match status" value="1"/>
</dbReference>
<gene>
    <name evidence="2" type="ORF">KGF86_10400</name>
</gene>
<keyword evidence="2" id="KW-0378">Hydrolase</keyword>
<evidence type="ECO:0000313" key="3">
    <source>
        <dbReference type="Proteomes" id="UP000681870"/>
    </source>
</evidence>
<feature type="domain" description="AB hydrolase-1" evidence="1">
    <location>
        <begin position="3"/>
        <end position="223"/>
    </location>
</feature>
<dbReference type="PANTHER" id="PTHR43798">
    <property type="entry name" value="MONOACYLGLYCEROL LIPASE"/>
    <property type="match status" value="1"/>
</dbReference>
<evidence type="ECO:0000313" key="2">
    <source>
        <dbReference type="EMBL" id="MBS3680627.1"/>
    </source>
</evidence>
<dbReference type="InterPro" id="IPR050266">
    <property type="entry name" value="AB_hydrolase_sf"/>
</dbReference>
<comment type="caution">
    <text evidence="2">The sequence shown here is derived from an EMBL/GenBank/DDBJ whole genome shotgun (WGS) entry which is preliminary data.</text>
</comment>
<proteinExistence type="predicted"/>
<organism evidence="2 3">
    <name type="scientific">Ornithinibacillus massiliensis</name>
    <dbReference type="NCBI Taxonomy" id="1944633"/>
    <lineage>
        <taxon>Bacteria</taxon>
        <taxon>Bacillati</taxon>
        <taxon>Bacillota</taxon>
        <taxon>Bacilli</taxon>
        <taxon>Bacillales</taxon>
        <taxon>Bacillaceae</taxon>
        <taxon>Ornithinibacillus</taxon>
    </lineage>
</organism>
<keyword evidence="3" id="KW-1185">Reference proteome</keyword>
<dbReference type="InterPro" id="IPR000073">
    <property type="entry name" value="AB_hydrolase_1"/>
</dbReference>
<dbReference type="EMBL" id="JAGXBY010000003">
    <property type="protein sequence ID" value="MBS3680627.1"/>
    <property type="molecule type" value="Genomic_DNA"/>
</dbReference>
<evidence type="ECO:0000259" key="1">
    <source>
        <dbReference type="Pfam" id="PF12697"/>
    </source>
</evidence>
<reference evidence="2 3" key="1">
    <citation type="submission" date="2021-05" db="EMBL/GenBank/DDBJ databases">
        <title>Ornithinibacillus massiliensis sp. nov.</title>
        <authorList>
            <person name="Iwaza R."/>
            <person name="Lagier J.-C."/>
            <person name="Raoult D."/>
        </authorList>
    </citation>
    <scope>NUCLEOTIDE SEQUENCE [LARGE SCALE GENOMIC DNA]</scope>
    <source>
        <strain evidence="2 3">Marseille-P3601</strain>
    </source>
</reference>
<sequence length="247" mass="28002">MMFLHGGGVSGWMWDEQVKYFTTKYHCLVPDLPGHGKSKHDSFSIDDSAQRLIQLINEKKNDKPIIVIGFSLGAQVLVRMLSIQPHLINYAIINSALTKPMPYSAKLTMPLFKLSFPLVKWKSFAKLQAKVLYIKENQLDLYYQDSSETSLHTFIQVMQENMSFSIPNDFYKAGGKILVTVGEKEKKIMRKSASELTHANPNATGIVIPKIGHGISLADPTFFNHLIDDWITKQILPNPCHHYLKAK</sequence>
<dbReference type="GO" id="GO:0016787">
    <property type="term" value="F:hydrolase activity"/>
    <property type="evidence" value="ECO:0007669"/>
    <property type="project" value="UniProtKB-KW"/>
</dbReference>
<name>A0ABS5MFE6_9BACI</name>
<dbReference type="Proteomes" id="UP000681870">
    <property type="component" value="Unassembled WGS sequence"/>
</dbReference>
<dbReference type="SUPFAM" id="SSF53474">
    <property type="entry name" value="alpha/beta-Hydrolases"/>
    <property type="match status" value="1"/>
</dbReference>
<accession>A0ABS5MFE6</accession>
<dbReference type="InterPro" id="IPR029058">
    <property type="entry name" value="AB_hydrolase_fold"/>
</dbReference>
<protein>
    <submittedName>
        <fullName evidence="2">Alpha/beta hydrolase</fullName>
    </submittedName>
</protein>
<dbReference type="Pfam" id="PF12697">
    <property type="entry name" value="Abhydrolase_6"/>
    <property type="match status" value="1"/>
</dbReference>
<dbReference type="RefSeq" id="WP_211742024.1">
    <property type="nucleotide sequence ID" value="NZ_JAGXBY010000003.1"/>
</dbReference>